<dbReference type="PANTHER" id="PTHR33884:SF3">
    <property type="entry name" value="UPF0410 PROTEIN YMGE"/>
    <property type="match status" value="1"/>
</dbReference>
<dbReference type="Proteomes" id="UP000305681">
    <property type="component" value="Unassembled WGS sequence"/>
</dbReference>
<comment type="caution">
    <text evidence="9">The sequence shown here is derived from an EMBL/GenBank/DDBJ whole genome shotgun (WGS) entry which is preliminary data.</text>
</comment>
<dbReference type="InterPro" id="IPR007341">
    <property type="entry name" value="Transgly_assoc"/>
</dbReference>
<dbReference type="OrthoDB" id="964123at2"/>
<comment type="subcellular location">
    <subcellularLocation>
        <location evidence="1">Cell membrane</location>
        <topology evidence="1">Multi-pass membrane protein</topology>
    </subcellularLocation>
</comment>
<accession>A0A031GXR9</accession>
<dbReference type="eggNOG" id="COG2261">
    <property type="taxonomic scope" value="Bacteria"/>
</dbReference>
<name>A0A031GXR9_9BURK</name>
<keyword evidence="3" id="KW-1003">Cell membrane</keyword>
<protein>
    <submittedName>
        <fullName evidence="9">GlsB/YeaQ/YmgE family stress response membrane protein</fullName>
    </submittedName>
    <submittedName>
        <fullName evidence="8">Uncharacterized membrane protein YeaQ/YmgE, transglycosylase-associated protein family</fullName>
    </submittedName>
</protein>
<evidence type="ECO:0000313" key="11">
    <source>
        <dbReference type="Proteomes" id="UP000305681"/>
    </source>
</evidence>
<dbReference type="AlphaFoldDB" id="A0A031GXR9"/>
<feature type="transmembrane region" description="Helical" evidence="7">
    <location>
        <begin position="29"/>
        <end position="51"/>
    </location>
</feature>
<feature type="transmembrane region" description="Helical" evidence="7">
    <location>
        <begin position="6"/>
        <end position="22"/>
    </location>
</feature>
<sequence length="89" mass="9487">MNFIIWIVIGGVIGWLASMVMKTNAQQGIFLNIIVGIVGAFLGGWLLAPLFGTGTINSDNFSLASLLVSFLGAVILLGIVNLLRRGKIR</sequence>
<dbReference type="PANTHER" id="PTHR33884">
    <property type="entry name" value="UPF0410 PROTEIN YMGE"/>
    <property type="match status" value="1"/>
</dbReference>
<keyword evidence="6 7" id="KW-0472">Membrane</keyword>
<evidence type="ECO:0000313" key="10">
    <source>
        <dbReference type="Proteomes" id="UP000182489"/>
    </source>
</evidence>
<evidence type="ECO:0000313" key="9">
    <source>
        <dbReference type="EMBL" id="TNC76796.1"/>
    </source>
</evidence>
<dbReference type="Pfam" id="PF04226">
    <property type="entry name" value="Transgly_assoc"/>
    <property type="match status" value="1"/>
</dbReference>
<evidence type="ECO:0000256" key="1">
    <source>
        <dbReference type="ARBA" id="ARBA00004651"/>
    </source>
</evidence>
<gene>
    <name evidence="9" type="ORF">FHI69_10480</name>
    <name evidence="8" type="ORF">SAMN03097694_0084</name>
</gene>
<reference evidence="9 11" key="2">
    <citation type="submission" date="2019-06" db="EMBL/GenBank/DDBJ databases">
        <title>Genome sequence of Janthinobacterium lividum UCD_MED1.</title>
        <authorList>
            <person name="De Leon M.E."/>
            <person name="Jospin G."/>
        </authorList>
    </citation>
    <scope>NUCLEOTIDE SEQUENCE [LARGE SCALE GENOMIC DNA]</scope>
    <source>
        <strain evidence="9 11">UCD_MED1</strain>
    </source>
</reference>
<evidence type="ECO:0000313" key="8">
    <source>
        <dbReference type="EMBL" id="SFY30645.1"/>
    </source>
</evidence>
<comment type="similarity">
    <text evidence="2">Belongs to the UPF0410 family.</text>
</comment>
<reference evidence="8 10" key="1">
    <citation type="submission" date="2016-11" db="EMBL/GenBank/DDBJ databases">
        <authorList>
            <person name="Varghese N."/>
            <person name="Submissions S."/>
        </authorList>
    </citation>
    <scope>NUCLEOTIDE SEQUENCE [LARGE SCALE GENOMIC DNA]</scope>
    <source>
        <strain evidence="8 10">NFR18</strain>
    </source>
</reference>
<evidence type="ECO:0000256" key="3">
    <source>
        <dbReference type="ARBA" id="ARBA00022475"/>
    </source>
</evidence>
<dbReference type="RefSeq" id="WP_034745587.1">
    <property type="nucleotide sequence ID" value="NZ_FPKH01000010.1"/>
</dbReference>
<evidence type="ECO:0000256" key="6">
    <source>
        <dbReference type="ARBA" id="ARBA00023136"/>
    </source>
</evidence>
<evidence type="ECO:0000256" key="2">
    <source>
        <dbReference type="ARBA" id="ARBA00011006"/>
    </source>
</evidence>
<evidence type="ECO:0000256" key="4">
    <source>
        <dbReference type="ARBA" id="ARBA00022692"/>
    </source>
</evidence>
<dbReference type="Proteomes" id="UP000182489">
    <property type="component" value="Unassembled WGS sequence"/>
</dbReference>
<keyword evidence="4 7" id="KW-0812">Transmembrane</keyword>
<organism evidence="9 11">
    <name type="scientific">Janthinobacterium lividum</name>
    <dbReference type="NCBI Taxonomy" id="29581"/>
    <lineage>
        <taxon>Bacteria</taxon>
        <taxon>Pseudomonadati</taxon>
        <taxon>Pseudomonadota</taxon>
        <taxon>Betaproteobacteria</taxon>
        <taxon>Burkholderiales</taxon>
        <taxon>Oxalobacteraceae</taxon>
        <taxon>Janthinobacterium</taxon>
    </lineage>
</organism>
<dbReference type="EMBL" id="VDGE01000003">
    <property type="protein sequence ID" value="TNC76796.1"/>
    <property type="molecule type" value="Genomic_DNA"/>
</dbReference>
<dbReference type="GO" id="GO:0005886">
    <property type="term" value="C:plasma membrane"/>
    <property type="evidence" value="ECO:0007669"/>
    <property type="project" value="UniProtKB-SubCell"/>
</dbReference>
<evidence type="ECO:0000256" key="7">
    <source>
        <dbReference type="SAM" id="Phobius"/>
    </source>
</evidence>
<proteinExistence type="inferred from homology"/>
<evidence type="ECO:0000256" key="5">
    <source>
        <dbReference type="ARBA" id="ARBA00022989"/>
    </source>
</evidence>
<feature type="transmembrane region" description="Helical" evidence="7">
    <location>
        <begin position="63"/>
        <end position="83"/>
    </location>
</feature>
<dbReference type="EMBL" id="FPKH01000010">
    <property type="protein sequence ID" value="SFY30645.1"/>
    <property type="molecule type" value="Genomic_DNA"/>
</dbReference>
<keyword evidence="5 7" id="KW-1133">Transmembrane helix</keyword>